<comment type="caution">
    <text evidence="1">The sequence shown here is derived from an EMBL/GenBank/DDBJ whole genome shotgun (WGS) entry which is preliminary data.</text>
</comment>
<name>A0A978U9W7_ZIZJJ</name>
<dbReference type="Pfam" id="PF13855">
    <property type="entry name" value="LRR_8"/>
    <property type="match status" value="1"/>
</dbReference>
<dbReference type="EMBL" id="JAEACU010000100">
    <property type="protein sequence ID" value="KAH7511439.1"/>
    <property type="molecule type" value="Genomic_DNA"/>
</dbReference>
<sequence>MLPESLLDCPFPKLKSLDLQNCNLSEVDFLVTPNGFHNLQILNLAENKFASLPSFVQLSKLSNLNLTKCELLREIPELPQSLRHLDVSD</sequence>
<proteinExistence type="predicted"/>
<gene>
    <name evidence="1" type="ORF">FEM48_ZijujUnG0014900</name>
</gene>
<reference evidence="1" key="1">
    <citation type="journal article" date="2021" name="Front. Plant Sci.">
        <title>Chromosome-Scale Genome Assembly for Chinese Sour Jujube and Insights Into Its Genome Evolution and Domestication Signature.</title>
        <authorList>
            <person name="Shen L.-Y."/>
            <person name="Luo H."/>
            <person name="Wang X.-L."/>
            <person name="Wang X.-M."/>
            <person name="Qiu X.-J."/>
            <person name="Liu H."/>
            <person name="Zhou S.-S."/>
            <person name="Jia K.-H."/>
            <person name="Nie S."/>
            <person name="Bao Y.-T."/>
            <person name="Zhang R.-G."/>
            <person name="Yun Q.-Z."/>
            <person name="Chai Y.-H."/>
            <person name="Lu J.-Y."/>
            <person name="Li Y."/>
            <person name="Zhao S.-W."/>
            <person name="Mao J.-F."/>
            <person name="Jia S.-G."/>
            <person name="Mao Y.-M."/>
        </authorList>
    </citation>
    <scope>NUCLEOTIDE SEQUENCE</scope>
    <source>
        <strain evidence="1">AT0</strain>
        <tissue evidence="1">Leaf</tissue>
    </source>
</reference>
<dbReference type="PROSITE" id="PS51450">
    <property type="entry name" value="LRR"/>
    <property type="match status" value="1"/>
</dbReference>
<dbReference type="InterPro" id="IPR032675">
    <property type="entry name" value="LRR_dom_sf"/>
</dbReference>
<accession>A0A978U9W7</accession>
<dbReference type="Proteomes" id="UP000813462">
    <property type="component" value="Unassembled WGS sequence"/>
</dbReference>
<organism evidence="1 2">
    <name type="scientific">Ziziphus jujuba var. spinosa</name>
    <dbReference type="NCBI Taxonomy" id="714518"/>
    <lineage>
        <taxon>Eukaryota</taxon>
        <taxon>Viridiplantae</taxon>
        <taxon>Streptophyta</taxon>
        <taxon>Embryophyta</taxon>
        <taxon>Tracheophyta</taxon>
        <taxon>Spermatophyta</taxon>
        <taxon>Magnoliopsida</taxon>
        <taxon>eudicotyledons</taxon>
        <taxon>Gunneridae</taxon>
        <taxon>Pentapetalae</taxon>
        <taxon>rosids</taxon>
        <taxon>fabids</taxon>
        <taxon>Rosales</taxon>
        <taxon>Rhamnaceae</taxon>
        <taxon>Paliureae</taxon>
        <taxon>Ziziphus</taxon>
    </lineage>
</organism>
<dbReference type="InterPro" id="IPR001611">
    <property type="entry name" value="Leu-rich_rpt"/>
</dbReference>
<evidence type="ECO:0000313" key="1">
    <source>
        <dbReference type="EMBL" id="KAH7511439.1"/>
    </source>
</evidence>
<dbReference type="AlphaFoldDB" id="A0A978U9W7"/>
<dbReference type="SUPFAM" id="SSF52058">
    <property type="entry name" value="L domain-like"/>
    <property type="match status" value="1"/>
</dbReference>
<protein>
    <submittedName>
        <fullName evidence="1">Uncharacterized protein</fullName>
    </submittedName>
</protein>
<evidence type="ECO:0000313" key="2">
    <source>
        <dbReference type="Proteomes" id="UP000813462"/>
    </source>
</evidence>
<dbReference type="Gene3D" id="3.80.10.10">
    <property type="entry name" value="Ribonuclease Inhibitor"/>
    <property type="match status" value="1"/>
</dbReference>